<dbReference type="InterPro" id="IPR051054">
    <property type="entry name" value="SorC_transcr_regulators"/>
</dbReference>
<evidence type="ECO:0000259" key="5">
    <source>
        <dbReference type="Pfam" id="PF04198"/>
    </source>
</evidence>
<evidence type="ECO:0000313" key="7">
    <source>
        <dbReference type="EMBL" id="MBC3898992.1"/>
    </source>
</evidence>
<evidence type="ECO:0000256" key="2">
    <source>
        <dbReference type="ARBA" id="ARBA00023015"/>
    </source>
</evidence>
<proteinExistence type="inferred from homology"/>
<keyword evidence="3" id="KW-0238">DNA-binding</keyword>
<dbReference type="Gene3D" id="3.40.50.1360">
    <property type="match status" value="1"/>
</dbReference>
<evidence type="ECO:0000256" key="4">
    <source>
        <dbReference type="ARBA" id="ARBA00023163"/>
    </source>
</evidence>
<keyword evidence="4" id="KW-0804">Transcription</keyword>
<dbReference type="InterPro" id="IPR007630">
    <property type="entry name" value="RNA_pol_sigma70_r4"/>
</dbReference>
<dbReference type="InterPro" id="IPR037171">
    <property type="entry name" value="NagB/RpiA_transferase-like"/>
</dbReference>
<comment type="similarity">
    <text evidence="1">Belongs to the SorC transcriptional regulatory family.</text>
</comment>
<comment type="caution">
    <text evidence="7">The sequence shown here is derived from an EMBL/GenBank/DDBJ whole genome shotgun (WGS) entry which is preliminary data.</text>
</comment>
<dbReference type="EMBL" id="WJBE01000003">
    <property type="protein sequence ID" value="MBC3898992.1"/>
    <property type="molecule type" value="Genomic_DNA"/>
</dbReference>
<feature type="domain" description="RNA polymerase sigma-70 region 4" evidence="6">
    <location>
        <begin position="14"/>
        <end position="46"/>
    </location>
</feature>
<evidence type="ECO:0000313" key="8">
    <source>
        <dbReference type="Proteomes" id="UP000622405"/>
    </source>
</evidence>
<reference evidence="7 8" key="1">
    <citation type="journal article" date="2020" name="mSystems">
        <title>Defining Genomic and Predicted Metabolic Features of the Acetobacterium Genus.</title>
        <authorList>
            <person name="Ross D.E."/>
            <person name="Marshall C.W."/>
            <person name="Gulliver D."/>
            <person name="May H.D."/>
            <person name="Norman R.S."/>
        </authorList>
    </citation>
    <scope>NUCLEOTIDE SEQUENCE [LARGE SCALE GENOMIC DNA]</scope>
    <source>
        <strain evidence="7 8">DSM 4132</strain>
    </source>
</reference>
<dbReference type="PANTHER" id="PTHR34294:SF1">
    <property type="entry name" value="TRANSCRIPTIONAL REGULATOR LSRR"/>
    <property type="match status" value="1"/>
</dbReference>
<keyword evidence="2" id="KW-0805">Transcription regulation</keyword>
<feature type="domain" description="Sugar-binding" evidence="5">
    <location>
        <begin position="62"/>
        <end position="302"/>
    </location>
</feature>
<gene>
    <name evidence="7" type="ORF">GH811_05115</name>
</gene>
<dbReference type="PANTHER" id="PTHR34294">
    <property type="entry name" value="TRANSCRIPTIONAL REGULATOR-RELATED"/>
    <property type="match status" value="1"/>
</dbReference>
<dbReference type="InterPro" id="IPR013324">
    <property type="entry name" value="RNA_pol_sigma_r3/r4-like"/>
</dbReference>
<accession>A0ABR6YUX0</accession>
<evidence type="ECO:0000256" key="3">
    <source>
        <dbReference type="ARBA" id="ARBA00023125"/>
    </source>
</evidence>
<evidence type="ECO:0000256" key="1">
    <source>
        <dbReference type="ARBA" id="ARBA00010466"/>
    </source>
</evidence>
<protein>
    <submittedName>
        <fullName evidence="7">Transcriptional regulator</fullName>
    </submittedName>
</protein>
<dbReference type="InterPro" id="IPR007324">
    <property type="entry name" value="Sugar-bd_dom_put"/>
</dbReference>
<dbReference type="SUPFAM" id="SSF88659">
    <property type="entry name" value="Sigma3 and sigma4 domains of RNA polymerase sigma factors"/>
    <property type="match status" value="1"/>
</dbReference>
<dbReference type="SUPFAM" id="SSF100950">
    <property type="entry name" value="NagB/RpiA/CoA transferase-like"/>
    <property type="match status" value="1"/>
</dbReference>
<dbReference type="Proteomes" id="UP000622405">
    <property type="component" value="Unassembled WGS sequence"/>
</dbReference>
<dbReference type="Pfam" id="PF04198">
    <property type="entry name" value="Sugar-bind"/>
    <property type="match status" value="1"/>
</dbReference>
<name>A0ABR6YUX0_9FIRM</name>
<evidence type="ECO:0000259" key="6">
    <source>
        <dbReference type="Pfam" id="PF04545"/>
    </source>
</evidence>
<dbReference type="Pfam" id="PF04545">
    <property type="entry name" value="Sigma70_r4"/>
    <property type="match status" value="1"/>
</dbReference>
<keyword evidence="8" id="KW-1185">Reference proteome</keyword>
<sequence length="308" mass="34646">MKEKELLRLIQISKLYYEENKTQAEIARIMNISRPSVSNLLNKARKEGVVKIEILSYQHSNMGLSQSFCRHFNLKTCDIVATAEDLHREAAGVLVDFLDKTKVLGLGWGYNVNKMIEALPLTNNGIASHGIICPLIGTATVPHRGYHPNELATELSHKTGFQAEYLISPAFPTTEQDQELFMNTNNYQEILERWRKTDTAIITLGSFPLVPDHGTALRFGKKLTQEKAVGSLLSYFFNLQGEQIEGDDDYAIQIPLRLLARIKHVIGIAPPESNISAIISCLRTGYIRHLVITEQTAKEILSLNESNW</sequence>
<dbReference type="Gene3D" id="1.10.10.60">
    <property type="entry name" value="Homeodomain-like"/>
    <property type="match status" value="1"/>
</dbReference>
<dbReference type="RefSeq" id="WP_186893563.1">
    <property type="nucleotide sequence ID" value="NZ_WJBE01000003.1"/>
</dbReference>
<organism evidence="7 8">
    <name type="scientific">Acetobacterium malicum</name>
    <dbReference type="NCBI Taxonomy" id="52692"/>
    <lineage>
        <taxon>Bacteria</taxon>
        <taxon>Bacillati</taxon>
        <taxon>Bacillota</taxon>
        <taxon>Clostridia</taxon>
        <taxon>Eubacteriales</taxon>
        <taxon>Eubacteriaceae</taxon>
        <taxon>Acetobacterium</taxon>
    </lineage>
</organism>